<dbReference type="AlphaFoldDB" id="A0AAV7N1W4"/>
<proteinExistence type="predicted"/>
<reference evidence="1" key="1">
    <citation type="journal article" date="2022" name="bioRxiv">
        <title>Sequencing and chromosome-scale assembly of the giantPleurodeles waltlgenome.</title>
        <authorList>
            <person name="Brown T."/>
            <person name="Elewa A."/>
            <person name="Iarovenko S."/>
            <person name="Subramanian E."/>
            <person name="Araus A.J."/>
            <person name="Petzold A."/>
            <person name="Susuki M."/>
            <person name="Suzuki K.-i.T."/>
            <person name="Hayashi T."/>
            <person name="Toyoda A."/>
            <person name="Oliveira C."/>
            <person name="Osipova E."/>
            <person name="Leigh N.D."/>
            <person name="Simon A."/>
            <person name="Yun M.H."/>
        </authorList>
    </citation>
    <scope>NUCLEOTIDE SEQUENCE</scope>
    <source>
        <strain evidence="1">20211129_DDA</strain>
        <tissue evidence="1">Liver</tissue>
    </source>
</reference>
<accession>A0AAV7N1W4</accession>
<comment type="caution">
    <text evidence="1">The sequence shown here is derived from an EMBL/GenBank/DDBJ whole genome shotgun (WGS) entry which is preliminary data.</text>
</comment>
<organism evidence="1 2">
    <name type="scientific">Pleurodeles waltl</name>
    <name type="common">Iberian ribbed newt</name>
    <dbReference type="NCBI Taxonomy" id="8319"/>
    <lineage>
        <taxon>Eukaryota</taxon>
        <taxon>Metazoa</taxon>
        <taxon>Chordata</taxon>
        <taxon>Craniata</taxon>
        <taxon>Vertebrata</taxon>
        <taxon>Euteleostomi</taxon>
        <taxon>Amphibia</taxon>
        <taxon>Batrachia</taxon>
        <taxon>Caudata</taxon>
        <taxon>Salamandroidea</taxon>
        <taxon>Salamandridae</taxon>
        <taxon>Pleurodelinae</taxon>
        <taxon>Pleurodeles</taxon>
    </lineage>
</organism>
<sequence>MSKRVRKQALLLSVTRGKRGERALEERQLGGDEKMVAPTAGTQESVIAILDEEGDGQEKQIRLNLGVGLSDRPLAMQDGRLIQFIPRLPGRWFVELEQDIEEEVFDYENEEAVEEVEMGQWRPVQKGGKLVV</sequence>
<evidence type="ECO:0000313" key="2">
    <source>
        <dbReference type="Proteomes" id="UP001066276"/>
    </source>
</evidence>
<dbReference type="Proteomes" id="UP001066276">
    <property type="component" value="Chromosome 9"/>
</dbReference>
<evidence type="ECO:0000313" key="1">
    <source>
        <dbReference type="EMBL" id="KAJ1110010.1"/>
    </source>
</evidence>
<keyword evidence="2" id="KW-1185">Reference proteome</keyword>
<name>A0AAV7N1W4_PLEWA</name>
<dbReference type="EMBL" id="JANPWB010000013">
    <property type="protein sequence ID" value="KAJ1110010.1"/>
    <property type="molecule type" value="Genomic_DNA"/>
</dbReference>
<gene>
    <name evidence="1" type="ORF">NDU88_007365</name>
</gene>
<protein>
    <submittedName>
        <fullName evidence="1">Uncharacterized protein</fullName>
    </submittedName>
</protein>